<feature type="region of interest" description="Disordered" evidence="1">
    <location>
        <begin position="1"/>
        <end position="36"/>
    </location>
</feature>
<dbReference type="EMBL" id="JBFCZG010000002">
    <property type="protein sequence ID" value="KAL3426338.1"/>
    <property type="molecule type" value="Genomic_DNA"/>
</dbReference>
<proteinExistence type="predicted"/>
<keyword evidence="3" id="KW-1185">Reference proteome</keyword>
<evidence type="ECO:0000313" key="3">
    <source>
        <dbReference type="Proteomes" id="UP001629113"/>
    </source>
</evidence>
<accession>A0ABR4PT17</accession>
<evidence type="ECO:0000256" key="1">
    <source>
        <dbReference type="SAM" id="MobiDB-lite"/>
    </source>
</evidence>
<gene>
    <name evidence="2" type="ORF">PVAG01_03130</name>
</gene>
<comment type="caution">
    <text evidence="2">The sequence shown here is derived from an EMBL/GenBank/DDBJ whole genome shotgun (WGS) entry which is preliminary data.</text>
</comment>
<feature type="region of interest" description="Disordered" evidence="1">
    <location>
        <begin position="225"/>
        <end position="318"/>
    </location>
</feature>
<sequence length="318" mass="35149">MAAMEKDNSNSPNKRKRDSPPTPPTSSPLQAEIPCTPLPMLLSTSIPGAVVAVDNEPPGSPRTKVAYNFQGLQLDDGGAPISKFDLTRAYPVDATRGGQREDIAIRKRIRTLKADDREIPESPQAFTISIGNERTVDPTIQEKASQVVLHNNLDPVIFKGNINAFKGESLHRAYPSINRLSNSTSKPPLKRLDTPPLFGAADAMYAKEACTSTDVDRAAMTWHDDEITGHDPSDPEDDGEGINGIGFRPTAAMAHARTAKRKQQMEAYRTREAREARERRSERRRASELSKKSTKEEAETARRVRFLEAESKSMMSIL</sequence>
<evidence type="ECO:0000313" key="2">
    <source>
        <dbReference type="EMBL" id="KAL3426338.1"/>
    </source>
</evidence>
<reference evidence="2 3" key="1">
    <citation type="submission" date="2024-06" db="EMBL/GenBank/DDBJ databases">
        <title>Complete genome of Phlyctema vagabunda strain 19-DSS-EL-015.</title>
        <authorList>
            <person name="Fiorenzani C."/>
        </authorList>
    </citation>
    <scope>NUCLEOTIDE SEQUENCE [LARGE SCALE GENOMIC DNA]</scope>
    <source>
        <strain evidence="2 3">19-DSS-EL-015</strain>
    </source>
</reference>
<name>A0ABR4PT17_9HELO</name>
<dbReference type="Proteomes" id="UP001629113">
    <property type="component" value="Unassembled WGS sequence"/>
</dbReference>
<protein>
    <submittedName>
        <fullName evidence="2">Uncharacterized protein</fullName>
    </submittedName>
</protein>
<feature type="compositionally biased region" description="Basic and acidic residues" evidence="1">
    <location>
        <begin position="268"/>
        <end position="311"/>
    </location>
</feature>
<organism evidence="2 3">
    <name type="scientific">Phlyctema vagabunda</name>
    <dbReference type="NCBI Taxonomy" id="108571"/>
    <lineage>
        <taxon>Eukaryota</taxon>
        <taxon>Fungi</taxon>
        <taxon>Dikarya</taxon>
        <taxon>Ascomycota</taxon>
        <taxon>Pezizomycotina</taxon>
        <taxon>Leotiomycetes</taxon>
        <taxon>Helotiales</taxon>
        <taxon>Dermateaceae</taxon>
        <taxon>Phlyctema</taxon>
    </lineage>
</organism>